<gene>
    <name evidence="1" type="ORF">L6452_19320</name>
</gene>
<dbReference type="Proteomes" id="UP001055879">
    <property type="component" value="Linkage Group LG06"/>
</dbReference>
<comment type="caution">
    <text evidence="1">The sequence shown here is derived from an EMBL/GenBank/DDBJ whole genome shotgun (WGS) entry which is preliminary data.</text>
</comment>
<protein>
    <submittedName>
        <fullName evidence="1">Uncharacterized protein</fullName>
    </submittedName>
</protein>
<sequence>MVSLLGNSYSAGRGPLSQNQFQAGNNHLSSTALLSELNHGHSFHMNDFPQLTGHLSSAGGSQRQLVHVHFQVHKELQDALSQMDAIHHEMRTISFMNPGPLTRTLTDNDGQTLTKGNTDLENLSDDKQTIDTSKVYSTTILVVFPSSDMHRQDTAYARLAESAVMRTKPTSNKVISELSDESGLTVLPVSAEDTRLLPIRKGSCITQSLVIREQIISSMAMGNLVNGGNIGRNLSSGGLNMPGVASRLNLTDANRSGGLDDGVTRPIRLAKRIQSSLLSISRSFNGQCQSGSPPRNVRLSYMKSGGATAVTVNPSKISNSNMVYVDDVESLSFTPPPPLPCRHHSLGTTFIPKMEALGHYSDAFSYYYAGGLACRQNDVSDTSLSTRSWLFLPRIREEIDHRRLPQEIGKSG</sequence>
<dbReference type="EMBL" id="CM042052">
    <property type="protein sequence ID" value="KAI3718448.1"/>
    <property type="molecule type" value="Genomic_DNA"/>
</dbReference>
<reference evidence="1 2" key="2">
    <citation type="journal article" date="2022" name="Mol. Ecol. Resour.">
        <title>The genomes of chicory, endive, great burdock and yacon provide insights into Asteraceae paleo-polyploidization history and plant inulin production.</title>
        <authorList>
            <person name="Fan W."/>
            <person name="Wang S."/>
            <person name="Wang H."/>
            <person name="Wang A."/>
            <person name="Jiang F."/>
            <person name="Liu H."/>
            <person name="Zhao H."/>
            <person name="Xu D."/>
            <person name="Zhang Y."/>
        </authorList>
    </citation>
    <scope>NUCLEOTIDE SEQUENCE [LARGE SCALE GENOMIC DNA]</scope>
    <source>
        <strain evidence="2">cv. Niubang</strain>
    </source>
</reference>
<accession>A0ACB9B937</accession>
<reference evidence="2" key="1">
    <citation type="journal article" date="2022" name="Mol. Ecol. Resour.">
        <title>The genomes of chicory, endive, great burdock and yacon provide insights into Asteraceae palaeo-polyploidization history and plant inulin production.</title>
        <authorList>
            <person name="Fan W."/>
            <person name="Wang S."/>
            <person name="Wang H."/>
            <person name="Wang A."/>
            <person name="Jiang F."/>
            <person name="Liu H."/>
            <person name="Zhao H."/>
            <person name="Xu D."/>
            <person name="Zhang Y."/>
        </authorList>
    </citation>
    <scope>NUCLEOTIDE SEQUENCE [LARGE SCALE GENOMIC DNA]</scope>
    <source>
        <strain evidence="2">cv. Niubang</strain>
    </source>
</reference>
<evidence type="ECO:0000313" key="2">
    <source>
        <dbReference type="Proteomes" id="UP001055879"/>
    </source>
</evidence>
<keyword evidence="2" id="KW-1185">Reference proteome</keyword>
<proteinExistence type="predicted"/>
<organism evidence="1 2">
    <name type="scientific">Arctium lappa</name>
    <name type="common">Greater burdock</name>
    <name type="synonym">Lappa major</name>
    <dbReference type="NCBI Taxonomy" id="4217"/>
    <lineage>
        <taxon>Eukaryota</taxon>
        <taxon>Viridiplantae</taxon>
        <taxon>Streptophyta</taxon>
        <taxon>Embryophyta</taxon>
        <taxon>Tracheophyta</taxon>
        <taxon>Spermatophyta</taxon>
        <taxon>Magnoliopsida</taxon>
        <taxon>eudicotyledons</taxon>
        <taxon>Gunneridae</taxon>
        <taxon>Pentapetalae</taxon>
        <taxon>asterids</taxon>
        <taxon>campanulids</taxon>
        <taxon>Asterales</taxon>
        <taxon>Asteraceae</taxon>
        <taxon>Carduoideae</taxon>
        <taxon>Cardueae</taxon>
        <taxon>Arctiinae</taxon>
        <taxon>Arctium</taxon>
    </lineage>
</organism>
<name>A0ACB9B937_ARCLA</name>
<evidence type="ECO:0000313" key="1">
    <source>
        <dbReference type="EMBL" id="KAI3718448.1"/>
    </source>
</evidence>